<dbReference type="SUPFAM" id="SSF158472">
    <property type="entry name" value="HAMP domain-like"/>
    <property type="match status" value="1"/>
</dbReference>
<evidence type="ECO:0000256" key="11">
    <source>
        <dbReference type="ARBA" id="ARBA00022989"/>
    </source>
</evidence>
<dbReference type="InterPro" id="IPR003661">
    <property type="entry name" value="HisK_dim/P_dom"/>
</dbReference>
<dbReference type="Pfam" id="PF00512">
    <property type="entry name" value="HisKA"/>
    <property type="match status" value="1"/>
</dbReference>
<evidence type="ECO:0000256" key="10">
    <source>
        <dbReference type="ARBA" id="ARBA00022840"/>
    </source>
</evidence>
<keyword evidence="8" id="KW-0547">Nucleotide-binding</keyword>
<evidence type="ECO:0000256" key="4">
    <source>
        <dbReference type="ARBA" id="ARBA00022475"/>
    </source>
</evidence>
<dbReference type="EC" id="2.7.13.3" evidence="3"/>
<accession>A0A645BER9</accession>
<dbReference type="PROSITE" id="PS50109">
    <property type="entry name" value="HIS_KIN"/>
    <property type="match status" value="1"/>
</dbReference>
<dbReference type="EMBL" id="VSSQ01019624">
    <property type="protein sequence ID" value="MPM63827.1"/>
    <property type="molecule type" value="Genomic_DNA"/>
</dbReference>
<dbReference type="SMART" id="SM00304">
    <property type="entry name" value="HAMP"/>
    <property type="match status" value="1"/>
</dbReference>
<dbReference type="Gene3D" id="1.10.287.130">
    <property type="match status" value="1"/>
</dbReference>
<keyword evidence="7 14" id="KW-0812">Transmembrane</keyword>
<keyword evidence="5" id="KW-0597">Phosphoprotein</keyword>
<feature type="transmembrane region" description="Helical" evidence="14">
    <location>
        <begin position="16"/>
        <end position="36"/>
    </location>
</feature>
<keyword evidence="4" id="KW-1003">Cell membrane</keyword>
<dbReference type="AlphaFoldDB" id="A0A645BER9"/>
<dbReference type="CDD" id="cd06225">
    <property type="entry name" value="HAMP"/>
    <property type="match status" value="1"/>
</dbReference>
<organism evidence="17">
    <name type="scientific">bioreactor metagenome</name>
    <dbReference type="NCBI Taxonomy" id="1076179"/>
    <lineage>
        <taxon>unclassified sequences</taxon>
        <taxon>metagenomes</taxon>
        <taxon>ecological metagenomes</taxon>
    </lineage>
</organism>
<evidence type="ECO:0000256" key="5">
    <source>
        <dbReference type="ARBA" id="ARBA00022553"/>
    </source>
</evidence>
<dbReference type="Gene3D" id="1.10.8.500">
    <property type="entry name" value="HAMP domain in histidine kinase"/>
    <property type="match status" value="1"/>
</dbReference>
<dbReference type="SMART" id="SM00387">
    <property type="entry name" value="HATPase_c"/>
    <property type="match status" value="1"/>
</dbReference>
<dbReference type="Pfam" id="PF00672">
    <property type="entry name" value="HAMP"/>
    <property type="match status" value="1"/>
</dbReference>
<evidence type="ECO:0000256" key="1">
    <source>
        <dbReference type="ARBA" id="ARBA00000085"/>
    </source>
</evidence>
<keyword evidence="6 17" id="KW-0808">Transferase</keyword>
<evidence type="ECO:0000256" key="8">
    <source>
        <dbReference type="ARBA" id="ARBA00022741"/>
    </source>
</evidence>
<evidence type="ECO:0000259" key="15">
    <source>
        <dbReference type="PROSITE" id="PS50109"/>
    </source>
</evidence>
<keyword evidence="10" id="KW-0067">ATP-binding</keyword>
<dbReference type="InterPro" id="IPR003660">
    <property type="entry name" value="HAMP_dom"/>
</dbReference>
<dbReference type="Gene3D" id="3.30.565.10">
    <property type="entry name" value="Histidine kinase-like ATPase, C-terminal domain"/>
    <property type="match status" value="1"/>
</dbReference>
<dbReference type="SUPFAM" id="SSF47384">
    <property type="entry name" value="Homodimeric domain of signal transducing histidine kinase"/>
    <property type="match status" value="1"/>
</dbReference>
<feature type="transmembrane region" description="Helical" evidence="14">
    <location>
        <begin position="178"/>
        <end position="198"/>
    </location>
</feature>
<proteinExistence type="predicted"/>
<dbReference type="PANTHER" id="PTHR45528:SF1">
    <property type="entry name" value="SENSOR HISTIDINE KINASE CPXA"/>
    <property type="match status" value="1"/>
</dbReference>
<dbReference type="PROSITE" id="PS50885">
    <property type="entry name" value="HAMP"/>
    <property type="match status" value="1"/>
</dbReference>
<comment type="catalytic activity">
    <reaction evidence="1">
        <text>ATP + protein L-histidine = ADP + protein N-phospho-L-histidine.</text>
        <dbReference type="EC" id="2.7.13.3"/>
    </reaction>
</comment>
<dbReference type="CDD" id="cd00082">
    <property type="entry name" value="HisKA"/>
    <property type="match status" value="1"/>
</dbReference>
<comment type="subcellular location">
    <subcellularLocation>
        <location evidence="2">Cell membrane</location>
        <topology evidence="2">Multi-pass membrane protein</topology>
    </subcellularLocation>
</comment>
<keyword evidence="9 17" id="KW-0418">Kinase</keyword>
<name>A0A645BER9_9ZZZZ</name>
<dbReference type="InterPro" id="IPR036890">
    <property type="entry name" value="HATPase_C_sf"/>
</dbReference>
<dbReference type="SUPFAM" id="SSF55874">
    <property type="entry name" value="ATPase domain of HSP90 chaperone/DNA topoisomerase II/histidine kinase"/>
    <property type="match status" value="1"/>
</dbReference>
<evidence type="ECO:0000256" key="3">
    <source>
        <dbReference type="ARBA" id="ARBA00012438"/>
    </source>
</evidence>
<dbReference type="Gene3D" id="3.30.450.20">
    <property type="entry name" value="PAS domain"/>
    <property type="match status" value="1"/>
</dbReference>
<dbReference type="GO" id="GO:0005524">
    <property type="term" value="F:ATP binding"/>
    <property type="evidence" value="ECO:0007669"/>
    <property type="project" value="UniProtKB-KW"/>
</dbReference>
<keyword evidence="11 14" id="KW-1133">Transmembrane helix</keyword>
<sequence length="479" mass="53451">MGKFRKKHSLFFKQTIAYIITFGLALGIMTASVYYFCSNYYFNQKKAELTEQAHSIVLQYAKAVSSGVIDITGLKNKIEIIEDYTGSSIFFMNSNGAVSVVSSSINEEWIGQSITDETISGVLDGNIVTVQGRLSGMFSENMMTVGYPIKSNGSIYGGIFVCSPVPEIQETIRGVFEILFLSGIVGMILAVIMIYILSRRITKPLLEMNKAAQIIADGNYDRRIAVKASDEIGQLSESFNYMAECLDKRDQDRRLFVASIAHDLRSPLTSIQGFLNAMKDGIIAEDEYNYYLDIILEETERLSVLATNIVDMGNTQENVLKLNITEFDINGLIRDVLDVFEHRFREKNLNCHLILAEGKTYVKADREEIHRVLHNLVDNAVKFSDVDGLIEIETMMPKNEHKIFVCVSDDGKGVPANDKRHIFEAFFKSDTSRGLDKTGSGLGLSVVKEIINAHGEIVTCMDSDLGGAEFKFSLKLAED</sequence>
<dbReference type="SUPFAM" id="SSF103190">
    <property type="entry name" value="Sensory domain-like"/>
    <property type="match status" value="1"/>
</dbReference>
<dbReference type="InterPro" id="IPR005467">
    <property type="entry name" value="His_kinase_dom"/>
</dbReference>
<dbReference type="Pfam" id="PF02518">
    <property type="entry name" value="HATPase_c"/>
    <property type="match status" value="1"/>
</dbReference>
<comment type="caution">
    <text evidence="17">The sequence shown here is derived from an EMBL/GenBank/DDBJ whole genome shotgun (WGS) entry which is preliminary data.</text>
</comment>
<feature type="domain" description="Histidine kinase" evidence="15">
    <location>
        <begin position="259"/>
        <end position="478"/>
    </location>
</feature>
<dbReference type="InterPro" id="IPR003594">
    <property type="entry name" value="HATPase_dom"/>
</dbReference>
<keyword evidence="12" id="KW-0902">Two-component regulatory system</keyword>
<feature type="domain" description="HAMP" evidence="16">
    <location>
        <begin position="199"/>
        <end position="251"/>
    </location>
</feature>
<evidence type="ECO:0000256" key="9">
    <source>
        <dbReference type="ARBA" id="ARBA00022777"/>
    </source>
</evidence>
<dbReference type="InterPro" id="IPR029151">
    <property type="entry name" value="Sensor-like_sf"/>
</dbReference>
<evidence type="ECO:0000256" key="2">
    <source>
        <dbReference type="ARBA" id="ARBA00004651"/>
    </source>
</evidence>
<dbReference type="GO" id="GO:0000155">
    <property type="term" value="F:phosphorelay sensor kinase activity"/>
    <property type="evidence" value="ECO:0007669"/>
    <property type="project" value="InterPro"/>
</dbReference>
<gene>
    <name evidence="17" type="primary">sasA_279</name>
    <name evidence="17" type="ORF">SDC9_110711</name>
</gene>
<evidence type="ECO:0000313" key="17">
    <source>
        <dbReference type="EMBL" id="MPM63827.1"/>
    </source>
</evidence>
<evidence type="ECO:0000256" key="6">
    <source>
        <dbReference type="ARBA" id="ARBA00022679"/>
    </source>
</evidence>
<evidence type="ECO:0000256" key="13">
    <source>
        <dbReference type="ARBA" id="ARBA00023136"/>
    </source>
</evidence>
<protein>
    <recommendedName>
        <fullName evidence="3">histidine kinase</fullName>
        <ecNumber evidence="3">2.7.13.3</ecNumber>
    </recommendedName>
</protein>
<evidence type="ECO:0000256" key="14">
    <source>
        <dbReference type="SAM" id="Phobius"/>
    </source>
</evidence>
<evidence type="ECO:0000256" key="12">
    <source>
        <dbReference type="ARBA" id="ARBA00023012"/>
    </source>
</evidence>
<dbReference type="InterPro" id="IPR050398">
    <property type="entry name" value="HssS/ArlS-like"/>
</dbReference>
<dbReference type="GO" id="GO:0005886">
    <property type="term" value="C:plasma membrane"/>
    <property type="evidence" value="ECO:0007669"/>
    <property type="project" value="UniProtKB-SubCell"/>
</dbReference>
<dbReference type="PRINTS" id="PR00344">
    <property type="entry name" value="BCTRLSENSOR"/>
</dbReference>
<dbReference type="PANTHER" id="PTHR45528">
    <property type="entry name" value="SENSOR HISTIDINE KINASE CPXA"/>
    <property type="match status" value="1"/>
</dbReference>
<dbReference type="SMART" id="SM00388">
    <property type="entry name" value="HisKA"/>
    <property type="match status" value="1"/>
</dbReference>
<evidence type="ECO:0000256" key="7">
    <source>
        <dbReference type="ARBA" id="ARBA00022692"/>
    </source>
</evidence>
<dbReference type="InterPro" id="IPR036097">
    <property type="entry name" value="HisK_dim/P_sf"/>
</dbReference>
<keyword evidence="13 14" id="KW-0472">Membrane</keyword>
<dbReference type="InterPro" id="IPR004358">
    <property type="entry name" value="Sig_transdc_His_kin-like_C"/>
</dbReference>
<reference evidence="17" key="1">
    <citation type="submission" date="2019-08" db="EMBL/GenBank/DDBJ databases">
        <authorList>
            <person name="Kucharzyk K."/>
            <person name="Murdoch R.W."/>
            <person name="Higgins S."/>
            <person name="Loffler F."/>
        </authorList>
    </citation>
    <scope>NUCLEOTIDE SEQUENCE</scope>
</reference>
<dbReference type="CDD" id="cd00075">
    <property type="entry name" value="HATPase"/>
    <property type="match status" value="1"/>
</dbReference>
<evidence type="ECO:0000259" key="16">
    <source>
        <dbReference type="PROSITE" id="PS50885"/>
    </source>
</evidence>